<gene>
    <name evidence="1" type="ORF">FWK35_00018256</name>
</gene>
<comment type="caution">
    <text evidence="1">The sequence shown here is derived from an EMBL/GenBank/DDBJ whole genome shotgun (WGS) entry which is preliminary data.</text>
</comment>
<dbReference type="AlphaFoldDB" id="A0A6G0Y7U9"/>
<sequence>YRSPSAATAEKFDFYMIFFVPSRQTSCLYSVLYQNIKFNHNKKLENAIQEITSPVHQLDSFCYRKPPQSILLHTSITLINGNCNLLTHEEDSLFSIKWKYKRPFMDQEDEESTIKLLIDNISNDPKKTYPSLQCPNDFRALIDESNNINDHAYCQKNKKNHLIT</sequence>
<proteinExistence type="predicted"/>
<dbReference type="EMBL" id="VUJU01005543">
    <property type="protein sequence ID" value="KAF0750914.1"/>
    <property type="molecule type" value="Genomic_DNA"/>
</dbReference>
<feature type="non-terminal residue" evidence="1">
    <location>
        <position position="1"/>
    </location>
</feature>
<accession>A0A6G0Y7U9</accession>
<dbReference type="Proteomes" id="UP000478052">
    <property type="component" value="Unassembled WGS sequence"/>
</dbReference>
<reference evidence="1 2" key="1">
    <citation type="submission" date="2019-08" db="EMBL/GenBank/DDBJ databases">
        <title>Whole genome of Aphis craccivora.</title>
        <authorList>
            <person name="Voronova N.V."/>
            <person name="Shulinski R.S."/>
            <person name="Bandarenka Y.V."/>
            <person name="Zhorov D.G."/>
            <person name="Warner D."/>
        </authorList>
    </citation>
    <scope>NUCLEOTIDE SEQUENCE [LARGE SCALE GENOMIC DNA]</scope>
    <source>
        <strain evidence="1">180601</strain>
        <tissue evidence="1">Whole Body</tissue>
    </source>
</reference>
<name>A0A6G0Y7U9_APHCR</name>
<keyword evidence="2" id="KW-1185">Reference proteome</keyword>
<protein>
    <submittedName>
        <fullName evidence="1">THAP-type domain-containing protein</fullName>
    </submittedName>
</protein>
<evidence type="ECO:0000313" key="1">
    <source>
        <dbReference type="EMBL" id="KAF0750914.1"/>
    </source>
</evidence>
<evidence type="ECO:0000313" key="2">
    <source>
        <dbReference type="Proteomes" id="UP000478052"/>
    </source>
</evidence>
<organism evidence="1 2">
    <name type="scientific">Aphis craccivora</name>
    <name type="common">Cowpea aphid</name>
    <dbReference type="NCBI Taxonomy" id="307492"/>
    <lineage>
        <taxon>Eukaryota</taxon>
        <taxon>Metazoa</taxon>
        <taxon>Ecdysozoa</taxon>
        <taxon>Arthropoda</taxon>
        <taxon>Hexapoda</taxon>
        <taxon>Insecta</taxon>
        <taxon>Pterygota</taxon>
        <taxon>Neoptera</taxon>
        <taxon>Paraneoptera</taxon>
        <taxon>Hemiptera</taxon>
        <taxon>Sternorrhyncha</taxon>
        <taxon>Aphidomorpha</taxon>
        <taxon>Aphidoidea</taxon>
        <taxon>Aphididae</taxon>
        <taxon>Aphidini</taxon>
        <taxon>Aphis</taxon>
        <taxon>Aphis</taxon>
    </lineage>
</organism>